<evidence type="ECO:0000256" key="1">
    <source>
        <dbReference type="SAM" id="MobiDB-lite"/>
    </source>
</evidence>
<dbReference type="Proteomes" id="UP001152795">
    <property type="component" value="Unassembled WGS sequence"/>
</dbReference>
<dbReference type="GO" id="GO:1900025">
    <property type="term" value="P:negative regulation of substrate adhesion-dependent cell spreading"/>
    <property type="evidence" value="ECO:0007669"/>
    <property type="project" value="InterPro"/>
</dbReference>
<gene>
    <name evidence="2" type="ORF">PACLA_8A046036</name>
</gene>
<feature type="region of interest" description="Disordered" evidence="1">
    <location>
        <begin position="75"/>
        <end position="115"/>
    </location>
</feature>
<dbReference type="GO" id="GO:0048203">
    <property type="term" value="P:vesicle targeting, trans-Golgi to endosome"/>
    <property type="evidence" value="ECO:0007669"/>
    <property type="project" value="InterPro"/>
</dbReference>
<protein>
    <submittedName>
        <fullName evidence="2">AP-1 complex-associated regulatory -like</fullName>
    </submittedName>
</protein>
<dbReference type="GO" id="GO:0035650">
    <property type="term" value="F:AP-1 adaptor complex binding"/>
    <property type="evidence" value="ECO:0007669"/>
    <property type="project" value="InterPro"/>
</dbReference>
<feature type="compositionally biased region" description="Acidic residues" evidence="1">
    <location>
        <begin position="130"/>
        <end position="147"/>
    </location>
</feature>
<feature type="non-terminal residue" evidence="2">
    <location>
        <position position="1"/>
    </location>
</feature>
<dbReference type="GO" id="GO:2000146">
    <property type="term" value="P:negative regulation of cell motility"/>
    <property type="evidence" value="ECO:0007669"/>
    <property type="project" value="InterPro"/>
</dbReference>
<dbReference type="EMBL" id="CACRXK020014094">
    <property type="protein sequence ID" value="CAB4026244.1"/>
    <property type="molecule type" value="Genomic_DNA"/>
</dbReference>
<comment type="caution">
    <text evidence="2">The sequence shown here is derived from an EMBL/GenBank/DDBJ whole genome shotgun (WGS) entry which is preliminary data.</text>
</comment>
<evidence type="ECO:0000313" key="3">
    <source>
        <dbReference type="Proteomes" id="UP001152795"/>
    </source>
</evidence>
<evidence type="ECO:0000313" key="2">
    <source>
        <dbReference type="EMBL" id="CAB4026244.1"/>
    </source>
</evidence>
<sequence length="209" mass="24076">HEARAARYNVRDRGDGIEFDNLLSEDEYEIQTKPRQKVVTDEEATFINQKRYDDLAQKQKSINAQIDRKLQMHEEDLRQQEEEFYAAKREASRAARQEKTKHEKGSSKNKTDENLKKILDDSAFASWLSDEDDELDDHDLDTQEFEEFLQKVRQTTYPGGPADFADGESSKSSSNAAFDESLANDVQATKLAEQSLDALDRWSPTFDDD</sequence>
<accession>A0A6S7J8B4</accession>
<keyword evidence="3" id="KW-1185">Reference proteome</keyword>
<dbReference type="PANTHER" id="PTHR34529:SF1">
    <property type="entry name" value="AP-1 COMPLEX-ASSOCIATED REGULATORY PROTEIN"/>
    <property type="match status" value="1"/>
</dbReference>
<dbReference type="OrthoDB" id="10069720at2759"/>
<dbReference type="GO" id="GO:0034315">
    <property type="term" value="P:regulation of Arp2/3 complex-mediated actin nucleation"/>
    <property type="evidence" value="ECO:0007669"/>
    <property type="project" value="InterPro"/>
</dbReference>
<dbReference type="InterPro" id="IPR031483">
    <property type="entry name" value="AP1AR"/>
</dbReference>
<dbReference type="Pfam" id="PF15745">
    <property type="entry name" value="AP1AR"/>
    <property type="match status" value="1"/>
</dbReference>
<dbReference type="AlphaFoldDB" id="A0A6S7J8B4"/>
<dbReference type="GO" id="GO:0005829">
    <property type="term" value="C:cytosol"/>
    <property type="evidence" value="ECO:0007669"/>
    <property type="project" value="GOC"/>
</dbReference>
<organism evidence="2 3">
    <name type="scientific">Paramuricea clavata</name>
    <name type="common">Red gorgonian</name>
    <name type="synonym">Violescent sea-whip</name>
    <dbReference type="NCBI Taxonomy" id="317549"/>
    <lineage>
        <taxon>Eukaryota</taxon>
        <taxon>Metazoa</taxon>
        <taxon>Cnidaria</taxon>
        <taxon>Anthozoa</taxon>
        <taxon>Octocorallia</taxon>
        <taxon>Malacalcyonacea</taxon>
        <taxon>Plexauridae</taxon>
        <taxon>Paramuricea</taxon>
    </lineage>
</organism>
<name>A0A6S7J8B4_PARCT</name>
<proteinExistence type="predicted"/>
<dbReference type="PANTHER" id="PTHR34529">
    <property type="entry name" value="AP-1 COMPLEX-ASSOCIATED REGULATORY PROTEIN"/>
    <property type="match status" value="1"/>
</dbReference>
<reference evidence="2" key="1">
    <citation type="submission" date="2020-04" db="EMBL/GenBank/DDBJ databases">
        <authorList>
            <person name="Alioto T."/>
            <person name="Alioto T."/>
            <person name="Gomez Garrido J."/>
        </authorList>
    </citation>
    <scope>NUCLEOTIDE SEQUENCE</scope>
    <source>
        <strain evidence="2">A484AB</strain>
    </source>
</reference>
<feature type="region of interest" description="Disordered" evidence="1">
    <location>
        <begin position="130"/>
        <end position="180"/>
    </location>
</feature>